<sequence>MLPSDANIHGNVHGGIILNLIEEAGAVLTTRYCNRAASTGMTKVPCVTALARIERMDFVSPMHIGELAEVEGRILYTSSHSLEVQVSVSSEDIILSRRRLISRARLWYVPLSLADVEKIPPVPRMTYSSDEEEQRGRQAYQKQRADRMRKASEPCLTALLANGLDSMGPCVTACVDAINFHKKIKEGSLVTVIGQATFTSSRSLEIEVIVEIESYRGEDDARERAVDAFFTFVSIDGDGKARNVPKLLRENTLEEKRFQSGERRYLKRKEERKTGSE</sequence>
<organism evidence="4">
    <name type="scientific">Capitella teleta</name>
    <name type="common">Polychaete worm</name>
    <dbReference type="NCBI Taxonomy" id="283909"/>
    <lineage>
        <taxon>Eukaryota</taxon>
        <taxon>Metazoa</taxon>
        <taxon>Spiralia</taxon>
        <taxon>Lophotrochozoa</taxon>
        <taxon>Annelida</taxon>
        <taxon>Polychaeta</taxon>
        <taxon>Sedentaria</taxon>
        <taxon>Scolecida</taxon>
        <taxon>Capitellidae</taxon>
        <taxon>Capitella</taxon>
    </lineage>
</organism>
<evidence type="ECO:0000313" key="4">
    <source>
        <dbReference type="EMBL" id="ELU10785.1"/>
    </source>
</evidence>
<dbReference type="EMBL" id="AMQN01000908">
    <property type="status" value="NOT_ANNOTATED_CDS"/>
    <property type="molecule type" value="Genomic_DNA"/>
</dbReference>
<dbReference type="EMBL" id="KB297234">
    <property type="protein sequence ID" value="ELU10785.1"/>
    <property type="molecule type" value="Genomic_DNA"/>
</dbReference>
<dbReference type="InterPro" id="IPR029069">
    <property type="entry name" value="HotDog_dom_sf"/>
</dbReference>
<dbReference type="OMA" id="RHTNSAR"/>
<dbReference type="EnsemblMetazoa" id="CapteT19133">
    <property type="protein sequence ID" value="CapteP19133"/>
    <property type="gene ID" value="CapteG19133"/>
</dbReference>
<dbReference type="EMBL" id="AMQN01000907">
    <property type="status" value="NOT_ANNOTATED_CDS"/>
    <property type="molecule type" value="Genomic_DNA"/>
</dbReference>
<evidence type="ECO:0000256" key="1">
    <source>
        <dbReference type="ARBA" id="ARBA00022801"/>
    </source>
</evidence>
<dbReference type="PANTHER" id="PTHR11049:SF24">
    <property type="entry name" value="CYTOSOLIC ACYL COENZYME A THIOESTER HYDROLASE"/>
    <property type="match status" value="1"/>
</dbReference>
<dbReference type="Gene3D" id="3.10.129.10">
    <property type="entry name" value="Hotdog Thioesterase"/>
    <property type="match status" value="2"/>
</dbReference>
<reference evidence="6" key="1">
    <citation type="submission" date="2012-12" db="EMBL/GenBank/DDBJ databases">
        <authorList>
            <person name="Hellsten U."/>
            <person name="Grimwood J."/>
            <person name="Chapman J.A."/>
            <person name="Shapiro H."/>
            <person name="Aerts A."/>
            <person name="Otillar R.P."/>
            <person name="Terry A.Y."/>
            <person name="Boore J.L."/>
            <person name="Simakov O."/>
            <person name="Marletaz F."/>
            <person name="Cho S.-J."/>
            <person name="Edsinger-Gonzales E."/>
            <person name="Havlak P."/>
            <person name="Kuo D.-H."/>
            <person name="Larsson T."/>
            <person name="Lv J."/>
            <person name="Arendt D."/>
            <person name="Savage R."/>
            <person name="Osoegawa K."/>
            <person name="de Jong P."/>
            <person name="Lindberg D.R."/>
            <person name="Seaver E.C."/>
            <person name="Weisblat D.A."/>
            <person name="Putnam N.H."/>
            <person name="Grigoriev I.V."/>
            <person name="Rokhsar D.S."/>
        </authorList>
    </citation>
    <scope>NUCLEOTIDE SEQUENCE</scope>
    <source>
        <strain evidence="6">I ESC-2004</strain>
    </source>
</reference>
<dbReference type="InterPro" id="IPR006683">
    <property type="entry name" value="Thioestr_dom"/>
</dbReference>
<gene>
    <name evidence="4" type="ORF">CAPTEDRAFT_19133</name>
</gene>
<reference evidence="4 6" key="2">
    <citation type="journal article" date="2013" name="Nature">
        <title>Insights into bilaterian evolution from three spiralian genomes.</title>
        <authorList>
            <person name="Simakov O."/>
            <person name="Marletaz F."/>
            <person name="Cho S.J."/>
            <person name="Edsinger-Gonzales E."/>
            <person name="Havlak P."/>
            <person name="Hellsten U."/>
            <person name="Kuo D.H."/>
            <person name="Larsson T."/>
            <person name="Lv J."/>
            <person name="Arendt D."/>
            <person name="Savage R."/>
            <person name="Osoegawa K."/>
            <person name="de Jong P."/>
            <person name="Grimwood J."/>
            <person name="Chapman J.A."/>
            <person name="Shapiro H."/>
            <person name="Aerts A."/>
            <person name="Otillar R.P."/>
            <person name="Terry A.Y."/>
            <person name="Boore J.L."/>
            <person name="Grigoriev I.V."/>
            <person name="Lindberg D.R."/>
            <person name="Seaver E.C."/>
            <person name="Weisblat D.A."/>
            <person name="Putnam N.H."/>
            <person name="Rokhsar D.S."/>
        </authorList>
    </citation>
    <scope>NUCLEOTIDE SEQUENCE</scope>
    <source>
        <strain evidence="4 6">I ESC-2004</strain>
    </source>
</reference>
<keyword evidence="1" id="KW-0378">Hydrolase</keyword>
<dbReference type="SUPFAM" id="SSF54637">
    <property type="entry name" value="Thioesterase/thiol ester dehydrase-isomerase"/>
    <property type="match status" value="2"/>
</dbReference>
<dbReference type="Proteomes" id="UP000014760">
    <property type="component" value="Unassembled WGS sequence"/>
</dbReference>
<feature type="region of interest" description="Disordered" evidence="2">
    <location>
        <begin position="124"/>
        <end position="146"/>
    </location>
</feature>
<evidence type="ECO:0000256" key="2">
    <source>
        <dbReference type="SAM" id="MobiDB-lite"/>
    </source>
</evidence>
<protein>
    <recommendedName>
        <fullName evidence="3">HotDog ACOT-type domain-containing protein</fullName>
    </recommendedName>
</protein>
<feature type="domain" description="HotDog ACOT-type" evidence="3">
    <location>
        <begin position="1"/>
        <end position="114"/>
    </location>
</feature>
<dbReference type="GO" id="GO:0006637">
    <property type="term" value="P:acyl-CoA metabolic process"/>
    <property type="evidence" value="ECO:0007669"/>
    <property type="project" value="TreeGrafter"/>
</dbReference>
<dbReference type="CDD" id="cd03442">
    <property type="entry name" value="BFIT_BACH"/>
    <property type="match status" value="2"/>
</dbReference>
<dbReference type="GO" id="GO:0052816">
    <property type="term" value="F:long-chain fatty acyl-CoA hydrolase activity"/>
    <property type="evidence" value="ECO:0007669"/>
    <property type="project" value="TreeGrafter"/>
</dbReference>
<keyword evidence="6" id="KW-1185">Reference proteome</keyword>
<dbReference type="PANTHER" id="PTHR11049">
    <property type="entry name" value="ACYL COENZYME A THIOESTER HYDROLASE"/>
    <property type="match status" value="1"/>
</dbReference>
<dbReference type="InterPro" id="IPR040170">
    <property type="entry name" value="Cytosol_ACT"/>
</dbReference>
<dbReference type="AlphaFoldDB" id="R7V4T6"/>
<dbReference type="GO" id="GO:0009062">
    <property type="term" value="P:fatty acid catabolic process"/>
    <property type="evidence" value="ECO:0007669"/>
    <property type="project" value="TreeGrafter"/>
</dbReference>
<dbReference type="InterPro" id="IPR033120">
    <property type="entry name" value="HOTDOG_ACOT"/>
</dbReference>
<dbReference type="GO" id="GO:0005829">
    <property type="term" value="C:cytosol"/>
    <property type="evidence" value="ECO:0007669"/>
    <property type="project" value="TreeGrafter"/>
</dbReference>
<accession>R7V4T6</accession>
<reference evidence="5" key="3">
    <citation type="submission" date="2015-06" db="UniProtKB">
        <authorList>
            <consortium name="EnsemblMetazoa"/>
        </authorList>
    </citation>
    <scope>IDENTIFICATION</scope>
</reference>
<proteinExistence type="predicted"/>
<dbReference type="STRING" id="283909.R7V4T6"/>
<evidence type="ECO:0000313" key="5">
    <source>
        <dbReference type="EnsemblMetazoa" id="CapteP19133"/>
    </source>
</evidence>
<name>R7V4T6_CAPTE</name>
<feature type="domain" description="HotDog ACOT-type" evidence="3">
    <location>
        <begin position="119"/>
        <end position="238"/>
    </location>
</feature>
<evidence type="ECO:0000259" key="3">
    <source>
        <dbReference type="PROSITE" id="PS51770"/>
    </source>
</evidence>
<dbReference type="PROSITE" id="PS51770">
    <property type="entry name" value="HOTDOG_ACOT"/>
    <property type="match status" value="2"/>
</dbReference>
<dbReference type="HOGENOM" id="CLU_050164_0_1_1"/>
<evidence type="ECO:0000313" key="6">
    <source>
        <dbReference type="Proteomes" id="UP000014760"/>
    </source>
</evidence>
<dbReference type="OrthoDB" id="331699at2759"/>
<dbReference type="Pfam" id="PF03061">
    <property type="entry name" value="4HBT"/>
    <property type="match status" value="2"/>
</dbReference>